<dbReference type="Gene3D" id="3.90.1310.10">
    <property type="entry name" value="Penicillin-binding protein 2a (Domain 2)"/>
    <property type="match status" value="1"/>
</dbReference>
<dbReference type="Pfam" id="PF03717">
    <property type="entry name" value="PBP_dimer"/>
    <property type="match status" value="1"/>
</dbReference>
<keyword evidence="12" id="KW-0472">Membrane</keyword>
<dbReference type="InterPro" id="IPR001460">
    <property type="entry name" value="PCN-bd_Tpept"/>
</dbReference>
<dbReference type="Pfam" id="PF00905">
    <property type="entry name" value="Transpeptidase"/>
    <property type="match status" value="1"/>
</dbReference>
<dbReference type="InterPro" id="IPR050515">
    <property type="entry name" value="Beta-lactam/transpept"/>
</dbReference>
<evidence type="ECO:0000256" key="2">
    <source>
        <dbReference type="ARBA" id="ARBA00004236"/>
    </source>
</evidence>
<dbReference type="RefSeq" id="WP_092679426.1">
    <property type="nucleotide sequence ID" value="NZ_FNMZ01000001.1"/>
</dbReference>
<dbReference type="Gene3D" id="3.40.710.10">
    <property type="entry name" value="DD-peptidase/beta-lactamase superfamily"/>
    <property type="match status" value="1"/>
</dbReference>
<keyword evidence="13" id="KW-0961">Cell wall biogenesis/degradation</keyword>
<dbReference type="InterPro" id="IPR036138">
    <property type="entry name" value="PBP_dimer_sf"/>
</dbReference>
<evidence type="ECO:0000256" key="14">
    <source>
        <dbReference type="SAM" id="MobiDB-lite"/>
    </source>
</evidence>
<name>A0A1H2RKI9_9RHOB</name>
<keyword evidence="18" id="KW-1185">Reference proteome</keyword>
<dbReference type="STRING" id="356660.SAMN05444336_101371"/>
<evidence type="ECO:0000256" key="6">
    <source>
        <dbReference type="ARBA" id="ARBA00022670"/>
    </source>
</evidence>
<evidence type="ECO:0000256" key="12">
    <source>
        <dbReference type="ARBA" id="ARBA00023136"/>
    </source>
</evidence>
<sequence length="656" mass="72193">MSRWRPPPVRSLRLTRRGLLLLGAQAGIMGALAWRMRALQVEDAQRYRLLAEENRINIRLLPPARGQIFDRNGAPLAVNSQNYRVVLIREQAGDVEDTLDRLGRLIRIEPHERERVLRDIRRKSSFVPVTVTEHLDWEDFARVNANAPALPGIDVEVGLTRYYPEGLSMAHVVGYVGRVSEKELIADEGRTPLFQIPDFHIGKSGVETRREDTLRGHAGLSRIEVNARGRKVRELTREEGAPGADLQLTVDLELQRYAMDRLNGESAAVVAMDVTTGDLLACASSPGFEPNQFVFGISTRNWRGLMDDPYRPLSNKTVSGLYPPGSTFKMVVALAALEAGVVDNVEKIFCNGRYKLGDRYFHCWSRGGHGQMTLRDALAQSCDVYFYEIARRVGVDAISDMAHRLGVGVRHDLPLPVVAEGVAPTRDWKRASYDQSWLIGDTLNAGIGQGYVLASPLHLAVMTARIATGRAVSPRLVRGEAGRPLPDPTPPPLDVNGAHLRMVREGMWAVVNDRRGTARRARIMAEGLAMAGKSGTSQVRRITAAERAAGVIRNEDLPWERRDHALFVSFAPYDAPRYAVSVVVEHGGGGSSAASPIAQDVIMRALWGGPPPLSAYPADQQDRVRQQRVGPRPNAPEEVDGPEDPRPAGGAGRSRA</sequence>
<dbReference type="InterPro" id="IPR017790">
    <property type="entry name" value="Penicillin-binding_protein_2"/>
</dbReference>
<feature type="region of interest" description="Disordered" evidence="14">
    <location>
        <begin position="612"/>
        <end position="656"/>
    </location>
</feature>
<dbReference type="SUPFAM" id="SSF56601">
    <property type="entry name" value="beta-lactamase/transpeptidase-like"/>
    <property type="match status" value="1"/>
</dbReference>
<dbReference type="Proteomes" id="UP000199118">
    <property type="component" value="Unassembled WGS sequence"/>
</dbReference>
<dbReference type="InterPro" id="IPR005311">
    <property type="entry name" value="PBP_dimer"/>
</dbReference>
<dbReference type="GO" id="GO:0008360">
    <property type="term" value="P:regulation of cell shape"/>
    <property type="evidence" value="ECO:0007669"/>
    <property type="project" value="UniProtKB-KW"/>
</dbReference>
<dbReference type="PANTHER" id="PTHR30627:SF2">
    <property type="entry name" value="PEPTIDOGLYCAN D,D-TRANSPEPTIDASE MRDA"/>
    <property type="match status" value="1"/>
</dbReference>
<keyword evidence="17" id="KW-0808">Transferase</keyword>
<dbReference type="GO" id="GO:0009002">
    <property type="term" value="F:serine-type D-Ala-D-Ala carboxypeptidase activity"/>
    <property type="evidence" value="ECO:0007669"/>
    <property type="project" value="InterPro"/>
</dbReference>
<dbReference type="InterPro" id="IPR012338">
    <property type="entry name" value="Beta-lactam/transpept-like"/>
</dbReference>
<dbReference type="GO" id="GO:0005886">
    <property type="term" value="C:plasma membrane"/>
    <property type="evidence" value="ECO:0007669"/>
    <property type="project" value="UniProtKB-SubCell"/>
</dbReference>
<feature type="domain" description="Penicillin-binding protein dimerisation" evidence="16">
    <location>
        <begin position="62"/>
        <end position="235"/>
    </location>
</feature>
<dbReference type="Gene3D" id="3.30.1390.30">
    <property type="entry name" value="Penicillin-binding protein 2a, domain 3"/>
    <property type="match status" value="1"/>
</dbReference>
<evidence type="ECO:0000256" key="10">
    <source>
        <dbReference type="ARBA" id="ARBA00022984"/>
    </source>
</evidence>
<evidence type="ECO:0000256" key="13">
    <source>
        <dbReference type="ARBA" id="ARBA00023316"/>
    </source>
</evidence>
<keyword evidence="10" id="KW-0573">Peptidoglycan synthesis</keyword>
<dbReference type="GO" id="GO:0009252">
    <property type="term" value="P:peptidoglycan biosynthetic process"/>
    <property type="evidence" value="ECO:0007669"/>
    <property type="project" value="UniProtKB-KW"/>
</dbReference>
<dbReference type="AlphaFoldDB" id="A0A1H2RKI9"/>
<evidence type="ECO:0000256" key="8">
    <source>
        <dbReference type="ARBA" id="ARBA00022801"/>
    </source>
</evidence>
<evidence type="ECO:0000313" key="18">
    <source>
        <dbReference type="Proteomes" id="UP000199118"/>
    </source>
</evidence>
<evidence type="ECO:0000313" key="17">
    <source>
        <dbReference type="EMBL" id="SDW19149.1"/>
    </source>
</evidence>
<evidence type="ECO:0000256" key="3">
    <source>
        <dbReference type="ARBA" id="ARBA00022475"/>
    </source>
</evidence>
<accession>A0A1H2RKI9</accession>
<evidence type="ECO:0000256" key="5">
    <source>
        <dbReference type="ARBA" id="ARBA00022645"/>
    </source>
</evidence>
<dbReference type="NCBIfam" id="TIGR03423">
    <property type="entry name" value="pbp2_mrdA"/>
    <property type="match status" value="1"/>
</dbReference>
<dbReference type="PANTHER" id="PTHR30627">
    <property type="entry name" value="PEPTIDOGLYCAN D,D-TRANSPEPTIDASE"/>
    <property type="match status" value="1"/>
</dbReference>
<organism evidence="17 18">
    <name type="scientific">Albimonas donghaensis</name>
    <dbReference type="NCBI Taxonomy" id="356660"/>
    <lineage>
        <taxon>Bacteria</taxon>
        <taxon>Pseudomonadati</taxon>
        <taxon>Pseudomonadota</taxon>
        <taxon>Alphaproteobacteria</taxon>
        <taxon>Rhodobacterales</taxon>
        <taxon>Paracoccaceae</taxon>
        <taxon>Albimonas</taxon>
    </lineage>
</organism>
<dbReference type="OrthoDB" id="9766847at2"/>
<keyword evidence="5" id="KW-0121">Carboxypeptidase</keyword>
<evidence type="ECO:0000256" key="11">
    <source>
        <dbReference type="ARBA" id="ARBA00022989"/>
    </source>
</evidence>
<feature type="domain" description="Penicillin-binding protein transpeptidase" evidence="15">
    <location>
        <begin position="268"/>
        <end position="602"/>
    </location>
</feature>
<protein>
    <submittedName>
        <fullName evidence="17">Peptidoglycan glycosyltransferase</fullName>
    </submittedName>
</protein>
<keyword evidence="3" id="KW-1003">Cell membrane</keyword>
<evidence type="ECO:0000256" key="4">
    <source>
        <dbReference type="ARBA" id="ARBA00022519"/>
    </source>
</evidence>
<keyword evidence="11" id="KW-1133">Transmembrane helix</keyword>
<keyword evidence="8" id="KW-0378">Hydrolase</keyword>
<evidence type="ECO:0000256" key="7">
    <source>
        <dbReference type="ARBA" id="ARBA00022692"/>
    </source>
</evidence>
<evidence type="ECO:0000256" key="1">
    <source>
        <dbReference type="ARBA" id="ARBA00004167"/>
    </source>
</evidence>
<dbReference type="EMBL" id="FNMZ01000001">
    <property type="protein sequence ID" value="SDW19149.1"/>
    <property type="molecule type" value="Genomic_DNA"/>
</dbReference>
<gene>
    <name evidence="17" type="ORF">SAMN05444336_101371</name>
</gene>
<keyword evidence="4" id="KW-0997">Cell inner membrane</keyword>
<evidence type="ECO:0000259" key="16">
    <source>
        <dbReference type="Pfam" id="PF03717"/>
    </source>
</evidence>
<reference evidence="17 18" key="1">
    <citation type="submission" date="2016-10" db="EMBL/GenBank/DDBJ databases">
        <authorList>
            <person name="de Groot N.N."/>
        </authorList>
    </citation>
    <scope>NUCLEOTIDE SEQUENCE [LARGE SCALE GENOMIC DNA]</scope>
    <source>
        <strain evidence="17 18">DSM 17890</strain>
    </source>
</reference>
<dbReference type="GO" id="GO:0008658">
    <property type="term" value="F:penicillin binding"/>
    <property type="evidence" value="ECO:0007669"/>
    <property type="project" value="InterPro"/>
</dbReference>
<dbReference type="GO" id="GO:0071972">
    <property type="term" value="F:peptidoglycan L,D-transpeptidase activity"/>
    <property type="evidence" value="ECO:0007669"/>
    <property type="project" value="TreeGrafter"/>
</dbReference>
<keyword evidence="6" id="KW-0645">Protease</keyword>
<evidence type="ECO:0000256" key="9">
    <source>
        <dbReference type="ARBA" id="ARBA00022960"/>
    </source>
</evidence>
<proteinExistence type="predicted"/>
<evidence type="ECO:0000259" key="15">
    <source>
        <dbReference type="Pfam" id="PF00905"/>
    </source>
</evidence>
<keyword evidence="7" id="KW-0812">Transmembrane</keyword>
<dbReference type="GO" id="GO:0071555">
    <property type="term" value="P:cell wall organization"/>
    <property type="evidence" value="ECO:0007669"/>
    <property type="project" value="UniProtKB-KW"/>
</dbReference>
<comment type="subcellular location">
    <subcellularLocation>
        <location evidence="2">Cell membrane</location>
    </subcellularLocation>
    <subcellularLocation>
        <location evidence="1">Membrane</location>
        <topology evidence="1">Single-pass membrane protein</topology>
    </subcellularLocation>
</comment>
<dbReference type="GO" id="GO:0006508">
    <property type="term" value="P:proteolysis"/>
    <property type="evidence" value="ECO:0007669"/>
    <property type="project" value="UniProtKB-KW"/>
</dbReference>
<dbReference type="SUPFAM" id="SSF56519">
    <property type="entry name" value="Penicillin binding protein dimerisation domain"/>
    <property type="match status" value="1"/>
</dbReference>
<keyword evidence="9" id="KW-0133">Cell shape</keyword>
<dbReference type="GO" id="GO:0016740">
    <property type="term" value="F:transferase activity"/>
    <property type="evidence" value="ECO:0007669"/>
    <property type="project" value="UniProtKB-KW"/>
</dbReference>